<feature type="transmembrane region" description="Helical" evidence="6">
    <location>
        <begin position="81"/>
        <end position="104"/>
    </location>
</feature>
<keyword evidence="8" id="KW-1185">Reference proteome</keyword>
<evidence type="ECO:0000256" key="6">
    <source>
        <dbReference type="SAM" id="Phobius"/>
    </source>
</evidence>
<evidence type="ECO:0000256" key="1">
    <source>
        <dbReference type="ARBA" id="ARBA00004141"/>
    </source>
</evidence>
<evidence type="ECO:0000256" key="3">
    <source>
        <dbReference type="ARBA" id="ARBA00022989"/>
    </source>
</evidence>
<dbReference type="Pfam" id="PF26158">
    <property type="entry name" value="Claudin_TMEM179-179B"/>
    <property type="match status" value="1"/>
</dbReference>
<dbReference type="Proteomes" id="UP000245119">
    <property type="component" value="Linkage Group LG8"/>
</dbReference>
<accession>A0A2T7NZA4</accession>
<feature type="transmembrane region" description="Helical" evidence="6">
    <location>
        <begin position="48"/>
        <end position="69"/>
    </location>
</feature>
<comment type="caution">
    <text evidence="7">The sequence shown here is derived from an EMBL/GenBank/DDBJ whole genome shotgun (WGS) entry which is preliminary data.</text>
</comment>
<name>A0A2T7NZA4_POMCA</name>
<feature type="transmembrane region" description="Helical" evidence="6">
    <location>
        <begin position="144"/>
        <end position="169"/>
    </location>
</feature>
<dbReference type="InterPro" id="IPR059010">
    <property type="entry name" value="TMEM179-179B"/>
</dbReference>
<organism evidence="7 8">
    <name type="scientific">Pomacea canaliculata</name>
    <name type="common">Golden apple snail</name>
    <dbReference type="NCBI Taxonomy" id="400727"/>
    <lineage>
        <taxon>Eukaryota</taxon>
        <taxon>Metazoa</taxon>
        <taxon>Spiralia</taxon>
        <taxon>Lophotrochozoa</taxon>
        <taxon>Mollusca</taxon>
        <taxon>Gastropoda</taxon>
        <taxon>Caenogastropoda</taxon>
        <taxon>Architaenioglossa</taxon>
        <taxon>Ampullarioidea</taxon>
        <taxon>Ampullariidae</taxon>
        <taxon>Pomacea</taxon>
    </lineage>
</organism>
<dbReference type="PANTHER" id="PTHR31872:SF4">
    <property type="entry name" value="TRANSMEMBRANE PROTEIN 179"/>
    <property type="match status" value="1"/>
</dbReference>
<keyword evidence="3 6" id="KW-1133">Transmembrane helix</keyword>
<dbReference type="PANTHER" id="PTHR31872">
    <property type="entry name" value="TRANSMEMBRANE PROTEIN 179"/>
    <property type="match status" value="1"/>
</dbReference>
<protein>
    <recommendedName>
        <fullName evidence="9">MARVEL domain-containing protein</fullName>
    </recommendedName>
</protein>
<comment type="similarity">
    <text evidence="5">Belongs to the TMEM179 family.</text>
</comment>
<dbReference type="AlphaFoldDB" id="A0A2T7NZA4"/>
<evidence type="ECO:0000256" key="5">
    <source>
        <dbReference type="ARBA" id="ARBA00093776"/>
    </source>
</evidence>
<proteinExistence type="inferred from homology"/>
<evidence type="ECO:0000313" key="8">
    <source>
        <dbReference type="Proteomes" id="UP000245119"/>
    </source>
</evidence>
<dbReference type="OrthoDB" id="6060335at2759"/>
<sequence length="195" mass="22104">MCDIILTKFNKNCVLYSDVVYEHYNETNDNNVYFRIRFGASSVCNYNLAVTAIFSIIYSSAMIAGYIFIYFRDKGDKKIDLAHIAFLIHCLTEMAVALLMLVLACMVSAGFTHLCKGITSGPYSVPSCSHAEKFKDWRGHDATNFYTCLAVATAGAWFQFVFWLLQGLFGVWKLWRLNMLPVLPDWLKLPCVTSA</sequence>
<evidence type="ECO:0008006" key="9">
    <source>
        <dbReference type="Google" id="ProtNLM"/>
    </source>
</evidence>
<dbReference type="InterPro" id="IPR029673">
    <property type="entry name" value="TMEM179"/>
</dbReference>
<comment type="subcellular location">
    <subcellularLocation>
        <location evidence="1">Membrane</location>
        <topology evidence="1">Multi-pass membrane protein</topology>
    </subcellularLocation>
</comment>
<evidence type="ECO:0000313" key="7">
    <source>
        <dbReference type="EMBL" id="PVD26490.1"/>
    </source>
</evidence>
<evidence type="ECO:0000256" key="2">
    <source>
        <dbReference type="ARBA" id="ARBA00022692"/>
    </source>
</evidence>
<evidence type="ECO:0000256" key="4">
    <source>
        <dbReference type="ARBA" id="ARBA00023136"/>
    </source>
</evidence>
<reference evidence="7 8" key="1">
    <citation type="submission" date="2018-04" db="EMBL/GenBank/DDBJ databases">
        <title>The genome of golden apple snail Pomacea canaliculata provides insight into stress tolerance and invasive adaptation.</title>
        <authorList>
            <person name="Liu C."/>
            <person name="Liu B."/>
            <person name="Ren Y."/>
            <person name="Zhang Y."/>
            <person name="Wang H."/>
            <person name="Li S."/>
            <person name="Jiang F."/>
            <person name="Yin L."/>
            <person name="Zhang G."/>
            <person name="Qian W."/>
            <person name="Fan W."/>
        </authorList>
    </citation>
    <scope>NUCLEOTIDE SEQUENCE [LARGE SCALE GENOMIC DNA]</scope>
    <source>
        <strain evidence="7">SZHN2017</strain>
        <tissue evidence="7">Muscle</tissue>
    </source>
</reference>
<dbReference type="EMBL" id="PZQS01000008">
    <property type="protein sequence ID" value="PVD26490.1"/>
    <property type="molecule type" value="Genomic_DNA"/>
</dbReference>
<keyword evidence="2 6" id="KW-0812">Transmembrane</keyword>
<gene>
    <name evidence="7" type="ORF">C0Q70_14167</name>
</gene>
<keyword evidence="4 6" id="KW-0472">Membrane</keyword>